<comment type="caution">
    <text evidence="5">The sequence shown here is derived from an EMBL/GenBank/DDBJ whole genome shotgun (WGS) entry which is preliminary data.</text>
</comment>
<dbReference type="Gene3D" id="3.40.50.300">
    <property type="entry name" value="P-loop containing nucleotide triphosphate hydrolases"/>
    <property type="match status" value="1"/>
</dbReference>
<accession>A0A918P4M3</accession>
<dbReference type="PANTHER" id="PTHR30258">
    <property type="entry name" value="TYPE II SECRETION SYSTEM PROTEIN GSPE-RELATED"/>
    <property type="match status" value="1"/>
</dbReference>
<evidence type="ECO:0000256" key="2">
    <source>
        <dbReference type="ARBA" id="ARBA00022741"/>
    </source>
</evidence>
<evidence type="ECO:0000256" key="1">
    <source>
        <dbReference type="ARBA" id="ARBA00006611"/>
    </source>
</evidence>
<reference evidence="5" key="2">
    <citation type="submission" date="2020-09" db="EMBL/GenBank/DDBJ databases">
        <authorList>
            <person name="Sun Q."/>
            <person name="Kim S."/>
        </authorList>
    </citation>
    <scope>NUCLEOTIDE SEQUENCE</scope>
    <source>
        <strain evidence="5">KCTC 32182</strain>
    </source>
</reference>
<dbReference type="GO" id="GO:0016887">
    <property type="term" value="F:ATP hydrolysis activity"/>
    <property type="evidence" value="ECO:0007669"/>
    <property type="project" value="TreeGrafter"/>
</dbReference>
<gene>
    <name evidence="5" type="primary">pilQ</name>
    <name evidence="5" type="ORF">GCM10011289_25580</name>
</gene>
<evidence type="ECO:0000313" key="5">
    <source>
        <dbReference type="EMBL" id="GGY20829.1"/>
    </source>
</evidence>
<keyword evidence="3" id="KW-0067">ATP-binding</keyword>
<proteinExistence type="inferred from homology"/>
<dbReference type="GO" id="GO:0005524">
    <property type="term" value="F:ATP binding"/>
    <property type="evidence" value="ECO:0007669"/>
    <property type="project" value="UniProtKB-KW"/>
</dbReference>
<dbReference type="InterPro" id="IPR001482">
    <property type="entry name" value="T2SS/T4SS_dom"/>
</dbReference>
<feature type="domain" description="Bacterial type II secretion system protein E" evidence="4">
    <location>
        <begin position="115"/>
        <end position="511"/>
    </location>
</feature>
<dbReference type="Proteomes" id="UP000645257">
    <property type="component" value="Unassembled WGS sequence"/>
</dbReference>
<evidence type="ECO:0000313" key="6">
    <source>
        <dbReference type="Proteomes" id="UP000645257"/>
    </source>
</evidence>
<keyword evidence="2" id="KW-0547">Nucleotide-binding</keyword>
<dbReference type="Gene3D" id="3.30.450.90">
    <property type="match status" value="1"/>
</dbReference>
<protein>
    <submittedName>
        <fullName evidence="5">Type IV pilus biosynthesis protein</fullName>
    </submittedName>
</protein>
<evidence type="ECO:0000259" key="4">
    <source>
        <dbReference type="Pfam" id="PF00437"/>
    </source>
</evidence>
<organism evidence="5 6">
    <name type="scientific">Paludibacterium paludis</name>
    <dbReference type="NCBI Taxonomy" id="1225769"/>
    <lineage>
        <taxon>Bacteria</taxon>
        <taxon>Pseudomonadati</taxon>
        <taxon>Pseudomonadota</taxon>
        <taxon>Betaproteobacteria</taxon>
        <taxon>Neisseriales</taxon>
        <taxon>Chromobacteriaceae</taxon>
        <taxon>Paludibacterium</taxon>
    </lineage>
</organism>
<evidence type="ECO:0000256" key="3">
    <source>
        <dbReference type="ARBA" id="ARBA00022840"/>
    </source>
</evidence>
<dbReference type="PANTHER" id="PTHR30258:SF3">
    <property type="entry name" value="SLL1921 PROTEIN"/>
    <property type="match status" value="1"/>
</dbReference>
<dbReference type="SUPFAM" id="SSF52540">
    <property type="entry name" value="P-loop containing nucleoside triphosphate hydrolases"/>
    <property type="match status" value="1"/>
</dbReference>
<reference evidence="5" key="1">
    <citation type="journal article" date="2014" name="Int. J. Syst. Evol. Microbiol.">
        <title>Complete genome sequence of Corynebacterium casei LMG S-19264T (=DSM 44701T), isolated from a smear-ripened cheese.</title>
        <authorList>
            <consortium name="US DOE Joint Genome Institute (JGI-PGF)"/>
            <person name="Walter F."/>
            <person name="Albersmeier A."/>
            <person name="Kalinowski J."/>
            <person name="Ruckert C."/>
        </authorList>
    </citation>
    <scope>NUCLEOTIDE SEQUENCE</scope>
    <source>
        <strain evidence="5">KCTC 32182</strain>
    </source>
</reference>
<dbReference type="GO" id="GO:0005886">
    <property type="term" value="C:plasma membrane"/>
    <property type="evidence" value="ECO:0007669"/>
    <property type="project" value="TreeGrafter"/>
</dbReference>
<dbReference type="InterPro" id="IPR027417">
    <property type="entry name" value="P-loop_NTPase"/>
</dbReference>
<dbReference type="AlphaFoldDB" id="A0A918P4M3"/>
<dbReference type="EMBL" id="BMYX01000015">
    <property type="protein sequence ID" value="GGY20829.1"/>
    <property type="molecule type" value="Genomic_DNA"/>
</dbReference>
<keyword evidence="6" id="KW-1185">Reference proteome</keyword>
<dbReference type="CDD" id="cd01129">
    <property type="entry name" value="PulE-GspE-like"/>
    <property type="match status" value="1"/>
</dbReference>
<comment type="similarity">
    <text evidence="1">Belongs to the GSP E family.</text>
</comment>
<name>A0A918P4M3_9NEIS</name>
<sequence length="542" mass="58872">MLNMNHLDVQGVLSGQLQILSDESGPAYEFLDRSLDDALCLLSDGRLLIDVGHMNEPGVYRFIETVRARELVPDVRLVPSDRSQIATIRQAHTLSQARSDNRMANSISAVNSPSTSSVQQSVYKMLVDALDKRASDIHIRVGETCQVLYRINGEIQQIQTPEKSRIEAMCRCLYATMCDVSEADFRPNETQDAKMSRSFLPSRLFGVRVATAPQVGGFLMVLRLLYASGNTTPSPEKIGFQPEQLAILEELTEAPAGITVIAGGTGSGKSTTLQCLLANALTLSDGKLSALTVEDPPEYPIPGAVQIPVSNASNEEERRAAFARAIKAMLRLDPDICMIGEVRDGASGSLAIQAAMTGHQVWTTIHANSATGVLARFADLGVDRHLFADPEIVRGLVFQTLIQTLCPHCSRPFDPTGQDAAIGDAPAGLVPFLAGLVARHEGDIRLRGDGCERCKGKGITGRALLAEVVRTDATMMRLFLESDKIGLARHVHARPNYLSLADVAIRKLLQGSIDPRDAVRSVGRFFETPEARERWLDAAPRA</sequence>
<dbReference type="Pfam" id="PF00437">
    <property type="entry name" value="T2SSE"/>
    <property type="match status" value="1"/>
</dbReference>